<keyword evidence="3" id="KW-0255">Endonuclease</keyword>
<gene>
    <name evidence="3" type="ORF">DWY69_27105</name>
</gene>
<dbReference type="RefSeq" id="WP_009004410.1">
    <property type="nucleotide sequence ID" value="NZ_QVLU01000039.1"/>
</dbReference>
<evidence type="ECO:0000256" key="1">
    <source>
        <dbReference type="SAM" id="Coils"/>
    </source>
</evidence>
<dbReference type="GO" id="GO:0004519">
    <property type="term" value="F:endonuclease activity"/>
    <property type="evidence" value="ECO:0007669"/>
    <property type="project" value="UniProtKB-KW"/>
</dbReference>
<keyword evidence="1" id="KW-0175">Coiled coil</keyword>
<feature type="coiled-coil region" evidence="1">
    <location>
        <begin position="368"/>
        <end position="430"/>
    </location>
</feature>
<dbReference type="OrthoDB" id="9762440at2"/>
<evidence type="ECO:0000313" key="3">
    <source>
        <dbReference type="EMBL" id="RGE64532.1"/>
    </source>
</evidence>
<evidence type="ECO:0000259" key="2">
    <source>
        <dbReference type="Pfam" id="PF03432"/>
    </source>
</evidence>
<sequence length="450" mass="51204">MAVTKIHPIKSTLKKALDYIENPDKTDEKLFVSSYGCSYETADIEFQMLLDQAFKKGNNLAHHLIQAFEPGETTPEQAHEIGKQLADEVLQGKYSYVLTTHIDKGHVHNHLIFCAVDMVNHRKYNSNRQSYAYIRRTSDRLCQENGLSVVKPGKAKGKTYAEWDAQKKGKSWKAKLKIAIDAAIPQAKDFDGFLRLMEAQGYEVKQGKYISFRALADGLRPGQERFTRCKTLGEDYTEERITQRIKGIAIDRGPRRRSAREISLRTALEDSIKAQQSAGYARWAKLHNLKQAANSLNFITEHQIDSYEGLESRMAEISAANDAAASALKDTECRLGDIALQIKNLSAYKQLRPVALELRNTKDKAAFRRQHESQLILYEAAAKSLKEAGVKKLPNLYALKAEYKKLDEERERLSEQYNEVKKELKEYGIIKQNVDSILRVTPGKEHIQEL</sequence>
<accession>A0A3E3IBW1</accession>
<reference evidence="3 4" key="1">
    <citation type="submission" date="2018-08" db="EMBL/GenBank/DDBJ databases">
        <title>A genome reference for cultivated species of the human gut microbiota.</title>
        <authorList>
            <person name="Zou Y."/>
            <person name="Xue W."/>
            <person name="Luo G."/>
        </authorList>
    </citation>
    <scope>NUCLEOTIDE SEQUENCE [LARGE SCALE GENOMIC DNA]</scope>
    <source>
        <strain evidence="3 4">AF26-4BH</strain>
    </source>
</reference>
<comment type="caution">
    <text evidence="3">The sequence shown here is derived from an EMBL/GenBank/DDBJ whole genome shotgun (WGS) entry which is preliminary data.</text>
</comment>
<keyword evidence="3" id="KW-0378">Hydrolase</keyword>
<dbReference type="InterPro" id="IPR005094">
    <property type="entry name" value="Endonuclease_MobA/VirD2"/>
</dbReference>
<organism evidence="3 4">
    <name type="scientific">Eisenbergiella massiliensis</name>
    <dbReference type="NCBI Taxonomy" id="1720294"/>
    <lineage>
        <taxon>Bacteria</taxon>
        <taxon>Bacillati</taxon>
        <taxon>Bacillota</taxon>
        <taxon>Clostridia</taxon>
        <taxon>Lachnospirales</taxon>
        <taxon>Lachnospiraceae</taxon>
        <taxon>Eisenbergiella</taxon>
    </lineage>
</organism>
<dbReference type="EMBL" id="QVLU01000039">
    <property type="protein sequence ID" value="RGE64532.1"/>
    <property type="molecule type" value="Genomic_DNA"/>
</dbReference>
<dbReference type="Proteomes" id="UP000261166">
    <property type="component" value="Unassembled WGS sequence"/>
</dbReference>
<name>A0A3E3IBW1_9FIRM</name>
<protein>
    <submittedName>
        <fullName evidence="3">Endonuclease</fullName>
    </submittedName>
</protein>
<keyword evidence="3" id="KW-0540">Nuclease</keyword>
<dbReference type="Pfam" id="PF03432">
    <property type="entry name" value="Relaxase"/>
    <property type="match status" value="1"/>
</dbReference>
<evidence type="ECO:0000313" key="4">
    <source>
        <dbReference type="Proteomes" id="UP000261166"/>
    </source>
</evidence>
<feature type="domain" description="MobA/VirD2-like nuclease" evidence="2">
    <location>
        <begin position="19"/>
        <end position="147"/>
    </location>
</feature>
<dbReference type="AlphaFoldDB" id="A0A3E3IBW1"/>
<proteinExistence type="predicted"/>